<evidence type="ECO:0000256" key="1">
    <source>
        <dbReference type="SAM" id="Coils"/>
    </source>
</evidence>
<organism evidence="2">
    <name type="scientific">uncultured Nocardioides sp</name>
    <dbReference type="NCBI Taxonomy" id="198441"/>
    <lineage>
        <taxon>Bacteria</taxon>
        <taxon>Bacillati</taxon>
        <taxon>Actinomycetota</taxon>
        <taxon>Actinomycetes</taxon>
        <taxon>Propionibacteriales</taxon>
        <taxon>Nocardioidaceae</taxon>
        <taxon>Nocardioides</taxon>
        <taxon>environmental samples</taxon>
    </lineage>
</organism>
<proteinExistence type="predicted"/>
<keyword evidence="1" id="KW-0175">Coiled coil</keyword>
<dbReference type="EMBL" id="CADCUN010000104">
    <property type="protein sequence ID" value="CAA9382233.1"/>
    <property type="molecule type" value="Genomic_DNA"/>
</dbReference>
<gene>
    <name evidence="2" type="ORF">AVDCRST_MAG60-974</name>
</gene>
<dbReference type="AlphaFoldDB" id="A0A6J4NEI7"/>
<protein>
    <submittedName>
        <fullName evidence="2">Uncharacterized protein</fullName>
    </submittedName>
</protein>
<sequence length="281" mass="31178">MTTKSRDEILTVIERTLAGGPRVLHIGLEPSTVPGRLAQEHDREVECLRWPVMSETEEPWGLDVGRRDVVDDWAQPFLVAPVDVVVVEDVLDESHDADLFFRTLGSGALVPGALVVVSGVRDLATAIASAGFVMESDASTDLEGGRRITVVRFPSFTTAAPQSPAADEASAAEVRRLAHELERTRELLARERATIAREMQSGKDELLAMDRELNDLHERLQRLRHKNVLLRARVAQVSRERDLVQTQVTALEEDLFLARDSRAVRAVASVVERARRRKDGA</sequence>
<reference evidence="2" key="1">
    <citation type="submission" date="2020-02" db="EMBL/GenBank/DDBJ databases">
        <authorList>
            <person name="Meier V. D."/>
        </authorList>
    </citation>
    <scope>NUCLEOTIDE SEQUENCE</scope>
    <source>
        <strain evidence="2">AVDCRST_MAG60</strain>
    </source>
</reference>
<feature type="coiled-coil region" evidence="1">
    <location>
        <begin position="171"/>
        <end position="254"/>
    </location>
</feature>
<accession>A0A6J4NEI7</accession>
<name>A0A6J4NEI7_9ACTN</name>
<evidence type="ECO:0000313" key="2">
    <source>
        <dbReference type="EMBL" id="CAA9382233.1"/>
    </source>
</evidence>